<comment type="caution">
    <text evidence="1">The sequence shown here is derived from an EMBL/GenBank/DDBJ whole genome shotgun (WGS) entry which is preliminary data.</text>
</comment>
<proteinExistence type="predicted"/>
<accession>A0A4Y2MAN0</accession>
<protein>
    <recommendedName>
        <fullName evidence="3">CCHC-type domain-containing protein</fullName>
    </recommendedName>
</protein>
<dbReference type="AlphaFoldDB" id="A0A4Y2MAN0"/>
<evidence type="ECO:0000313" key="1">
    <source>
        <dbReference type="EMBL" id="GBN23450.1"/>
    </source>
</evidence>
<evidence type="ECO:0008006" key="3">
    <source>
        <dbReference type="Google" id="ProtNLM"/>
    </source>
</evidence>
<keyword evidence="2" id="KW-1185">Reference proteome</keyword>
<dbReference type="OrthoDB" id="6437361at2759"/>
<dbReference type="EMBL" id="BGPR01006997">
    <property type="protein sequence ID" value="GBN23450.1"/>
    <property type="molecule type" value="Genomic_DNA"/>
</dbReference>
<organism evidence="1 2">
    <name type="scientific">Araneus ventricosus</name>
    <name type="common">Orbweaver spider</name>
    <name type="synonym">Epeira ventricosa</name>
    <dbReference type="NCBI Taxonomy" id="182803"/>
    <lineage>
        <taxon>Eukaryota</taxon>
        <taxon>Metazoa</taxon>
        <taxon>Ecdysozoa</taxon>
        <taxon>Arthropoda</taxon>
        <taxon>Chelicerata</taxon>
        <taxon>Arachnida</taxon>
        <taxon>Araneae</taxon>
        <taxon>Araneomorphae</taxon>
        <taxon>Entelegynae</taxon>
        <taxon>Araneoidea</taxon>
        <taxon>Araneidae</taxon>
        <taxon>Araneus</taxon>
    </lineage>
</organism>
<name>A0A4Y2MAN0_ARAVE</name>
<sequence length="301" mass="33967">MEPSLMANQLTEVTIHTNQIPSSQILPPHTLPANHYKLQQLPTSYSILQNSSPSTRDPVNSTILLYPASDSNLSLPELLNETIPSNDINPVNIKSIRGNGLAVTLHTENEVDKLKLIIEENVTLKSAITSKIPSKRNPSIILYNLPSFLNEDEIPQALKFQHNLDFPLNPSFNFRGSSSNLRNWVFEAPAQILNSIKQTNKILIGWGMYRLSEFFHIKRCNFCQAFGHTTKECTLQVPSCGTCAGHHLTSNCQSSLKYCVNCYESNLYTGTDHQNYHSAKDRSCPFFQAAIQHYRTTRDYI</sequence>
<evidence type="ECO:0000313" key="2">
    <source>
        <dbReference type="Proteomes" id="UP000499080"/>
    </source>
</evidence>
<dbReference type="Proteomes" id="UP000499080">
    <property type="component" value="Unassembled WGS sequence"/>
</dbReference>
<reference evidence="1 2" key="1">
    <citation type="journal article" date="2019" name="Sci. Rep.">
        <title>Orb-weaving spider Araneus ventricosus genome elucidates the spidroin gene catalogue.</title>
        <authorList>
            <person name="Kono N."/>
            <person name="Nakamura H."/>
            <person name="Ohtoshi R."/>
            <person name="Moran D.A.P."/>
            <person name="Shinohara A."/>
            <person name="Yoshida Y."/>
            <person name="Fujiwara M."/>
            <person name="Mori M."/>
            <person name="Tomita M."/>
            <person name="Arakawa K."/>
        </authorList>
    </citation>
    <scope>NUCLEOTIDE SEQUENCE [LARGE SCALE GENOMIC DNA]</scope>
</reference>
<gene>
    <name evidence="1" type="ORF">AVEN_273295_1</name>
</gene>